<keyword evidence="5" id="KW-1185">Reference proteome</keyword>
<dbReference type="OrthoDB" id="9809908at2"/>
<sequence length="335" mass="38521">MNTKLDKSDWLILFVIFGATIILNCFDYYREGNKLIEYIVDFPTSTLISIAIILIFIQILVPKLLIKQKRFLLFFIIAILLLTLLGTLDNIIGRLSAGKSLNQISNVFLFLQKGLYNATDMVGFPLGILLMKKFYEGQNQFLKIEKQQKESELKLLRSQIDPHFLFNNLNTLDSLIDSDSEKAKEYINRLSLIYRYLIQTKDAEVMELSKELKFAENYIFLIETRFGNDYKFNIEKKVVVSNKFIPTGALQTLLENVVKHNKANKEPIETNITITEGWLTVKNTKTNTPNKESLGTGLENLQTRYELLSDKKIAIGNNTNKFIISIPVIKLSDEN</sequence>
<comment type="caution">
    <text evidence="4">The sequence shown here is derived from an EMBL/GenBank/DDBJ whole genome shotgun (WGS) entry which is preliminary data.</text>
</comment>
<dbReference type="PANTHER" id="PTHR34220">
    <property type="entry name" value="SENSOR HISTIDINE KINASE YPDA"/>
    <property type="match status" value="1"/>
</dbReference>
<dbReference type="PANTHER" id="PTHR34220:SF7">
    <property type="entry name" value="SENSOR HISTIDINE KINASE YPDA"/>
    <property type="match status" value="1"/>
</dbReference>
<dbReference type="RefSeq" id="WP_150899881.1">
    <property type="nucleotide sequence ID" value="NZ_WAAU01000014.1"/>
</dbReference>
<evidence type="ECO:0000256" key="2">
    <source>
        <dbReference type="SAM" id="Phobius"/>
    </source>
</evidence>
<feature type="domain" description="Signal transduction histidine kinase internal region" evidence="3">
    <location>
        <begin position="151"/>
        <end position="229"/>
    </location>
</feature>
<keyword evidence="2" id="KW-1133">Transmembrane helix</keyword>
<feature type="transmembrane region" description="Helical" evidence="2">
    <location>
        <begin position="12"/>
        <end position="29"/>
    </location>
</feature>
<keyword evidence="1" id="KW-0175">Coiled coil</keyword>
<reference evidence="4 5" key="1">
    <citation type="submission" date="2019-09" db="EMBL/GenBank/DDBJ databases">
        <authorList>
            <person name="Cao W.R."/>
        </authorList>
    </citation>
    <scope>NUCLEOTIDE SEQUENCE [LARGE SCALE GENOMIC DNA]</scope>
    <source>
        <strain evidence="5">a4</strain>
    </source>
</reference>
<name>A0A7J5AHX2_9FLAO</name>
<evidence type="ECO:0000259" key="3">
    <source>
        <dbReference type="Pfam" id="PF06580"/>
    </source>
</evidence>
<feature type="transmembrane region" description="Helical" evidence="2">
    <location>
        <begin position="71"/>
        <end position="92"/>
    </location>
</feature>
<protein>
    <submittedName>
        <fullName evidence="4">Histidine kinase</fullName>
    </submittedName>
</protein>
<proteinExistence type="predicted"/>
<dbReference type="Gene3D" id="3.30.565.10">
    <property type="entry name" value="Histidine kinase-like ATPase, C-terminal domain"/>
    <property type="match status" value="1"/>
</dbReference>
<keyword evidence="2" id="KW-0472">Membrane</keyword>
<dbReference type="GO" id="GO:0016020">
    <property type="term" value="C:membrane"/>
    <property type="evidence" value="ECO:0007669"/>
    <property type="project" value="InterPro"/>
</dbReference>
<gene>
    <name evidence="4" type="ORF">F7018_09770</name>
</gene>
<dbReference type="InterPro" id="IPR036890">
    <property type="entry name" value="HATPase_C_sf"/>
</dbReference>
<dbReference type="InterPro" id="IPR050640">
    <property type="entry name" value="Bact_2-comp_sensor_kinase"/>
</dbReference>
<keyword evidence="2" id="KW-0812">Transmembrane</keyword>
<feature type="coiled-coil region" evidence="1">
    <location>
        <begin position="132"/>
        <end position="159"/>
    </location>
</feature>
<dbReference type="AlphaFoldDB" id="A0A7J5AHX2"/>
<evidence type="ECO:0000256" key="1">
    <source>
        <dbReference type="SAM" id="Coils"/>
    </source>
</evidence>
<keyword evidence="4" id="KW-0418">Kinase</keyword>
<dbReference type="InterPro" id="IPR010559">
    <property type="entry name" value="Sig_transdc_His_kin_internal"/>
</dbReference>
<evidence type="ECO:0000313" key="5">
    <source>
        <dbReference type="Proteomes" id="UP000467305"/>
    </source>
</evidence>
<accession>A0A7J5AHX2</accession>
<evidence type="ECO:0000313" key="4">
    <source>
        <dbReference type="EMBL" id="KAB1157212.1"/>
    </source>
</evidence>
<feature type="transmembrane region" description="Helical" evidence="2">
    <location>
        <begin position="35"/>
        <end position="59"/>
    </location>
</feature>
<keyword evidence="4" id="KW-0808">Transferase</keyword>
<dbReference type="EMBL" id="WAAU01000014">
    <property type="protein sequence ID" value="KAB1157212.1"/>
    <property type="molecule type" value="Genomic_DNA"/>
</dbReference>
<organism evidence="4 5">
    <name type="scientific">Tenacibaculum aiptasiae</name>
    <dbReference type="NCBI Taxonomy" id="426481"/>
    <lineage>
        <taxon>Bacteria</taxon>
        <taxon>Pseudomonadati</taxon>
        <taxon>Bacteroidota</taxon>
        <taxon>Flavobacteriia</taxon>
        <taxon>Flavobacteriales</taxon>
        <taxon>Flavobacteriaceae</taxon>
        <taxon>Tenacibaculum</taxon>
    </lineage>
</organism>
<dbReference type="GO" id="GO:0000155">
    <property type="term" value="F:phosphorelay sensor kinase activity"/>
    <property type="evidence" value="ECO:0007669"/>
    <property type="project" value="InterPro"/>
</dbReference>
<dbReference type="Pfam" id="PF06580">
    <property type="entry name" value="His_kinase"/>
    <property type="match status" value="1"/>
</dbReference>
<dbReference type="Proteomes" id="UP000467305">
    <property type="component" value="Unassembled WGS sequence"/>
</dbReference>